<dbReference type="PANTHER" id="PTHR30055:SF175">
    <property type="entry name" value="HTH-TYPE TRANSCRIPTIONAL REPRESSOR KSTR2"/>
    <property type="match status" value="1"/>
</dbReference>
<dbReference type="Gene3D" id="1.10.10.60">
    <property type="entry name" value="Homeodomain-like"/>
    <property type="match status" value="1"/>
</dbReference>
<keyword evidence="3 5" id="KW-0238">DNA-binding</keyword>
<proteinExistence type="predicted"/>
<evidence type="ECO:0000256" key="1">
    <source>
        <dbReference type="ARBA" id="ARBA00022491"/>
    </source>
</evidence>
<dbReference type="PROSITE" id="PS50977">
    <property type="entry name" value="HTH_TETR_2"/>
    <property type="match status" value="1"/>
</dbReference>
<dbReference type="SUPFAM" id="SSF48498">
    <property type="entry name" value="Tetracyclin repressor-like, C-terminal domain"/>
    <property type="match status" value="1"/>
</dbReference>
<dbReference type="InterPro" id="IPR050109">
    <property type="entry name" value="HTH-type_TetR-like_transc_reg"/>
</dbReference>
<dbReference type="Pfam" id="PF00440">
    <property type="entry name" value="TetR_N"/>
    <property type="match status" value="1"/>
</dbReference>
<dbReference type="GO" id="GO:0000976">
    <property type="term" value="F:transcription cis-regulatory region binding"/>
    <property type="evidence" value="ECO:0007669"/>
    <property type="project" value="TreeGrafter"/>
</dbReference>
<dbReference type="InterPro" id="IPR036271">
    <property type="entry name" value="Tet_transcr_reg_TetR-rel_C_sf"/>
</dbReference>
<gene>
    <name evidence="7" type="primary">kstR2_3</name>
    <name evidence="7" type="ORF">D7316_02553</name>
</gene>
<evidence type="ECO:0000313" key="7">
    <source>
        <dbReference type="EMBL" id="AZG45953.1"/>
    </source>
</evidence>
<dbReference type="PANTHER" id="PTHR30055">
    <property type="entry name" value="HTH-TYPE TRANSCRIPTIONAL REGULATOR RUTR"/>
    <property type="match status" value="1"/>
</dbReference>
<evidence type="ECO:0000256" key="4">
    <source>
        <dbReference type="ARBA" id="ARBA00023163"/>
    </source>
</evidence>
<dbReference type="InterPro" id="IPR001647">
    <property type="entry name" value="HTH_TetR"/>
</dbReference>
<sequence length="224" mass="25259">MGRPPGHSKGYEAKKQEIIDTAAALFAKNGYASTGTTELGDVTGLAKGALYYYIKSKENLLVEIQDRVLEPLLEETRAAQSVDISAAARLRLVSEILLNMIYARLDHIWVYEHDYRHLSGKNLKKFLARRHEFEMIIESIIVEAMRDEQFLHSDPHLAMLQFFNLHNHTYQWLKPGTTRWTAEELSTTYCRTLFGGFGTPGLDIDAVEREVAAHHEGAQAAVGA</sequence>
<name>A0A3G8JLS0_9ACTN</name>
<evidence type="ECO:0000313" key="8">
    <source>
        <dbReference type="Proteomes" id="UP000271469"/>
    </source>
</evidence>
<reference evidence="7 8" key="1">
    <citation type="submission" date="2018-11" db="EMBL/GenBank/DDBJ databases">
        <title>Gordonia insulae sp. nov., isolated from an island soil.</title>
        <authorList>
            <person name="Kim Y.S."/>
            <person name="Kim S.B."/>
        </authorList>
    </citation>
    <scope>NUCLEOTIDE SEQUENCE [LARGE SCALE GENOMIC DNA]</scope>
    <source>
        <strain evidence="7 8">MMS17-SY073</strain>
    </source>
</reference>
<organism evidence="7 8">
    <name type="scientific">Gordonia insulae</name>
    <dbReference type="NCBI Taxonomy" id="2420509"/>
    <lineage>
        <taxon>Bacteria</taxon>
        <taxon>Bacillati</taxon>
        <taxon>Actinomycetota</taxon>
        <taxon>Actinomycetes</taxon>
        <taxon>Mycobacteriales</taxon>
        <taxon>Gordoniaceae</taxon>
        <taxon>Gordonia</taxon>
    </lineage>
</organism>
<accession>A0A3G8JLS0</accession>
<dbReference type="InterPro" id="IPR009057">
    <property type="entry name" value="Homeodomain-like_sf"/>
</dbReference>
<dbReference type="SUPFAM" id="SSF46689">
    <property type="entry name" value="Homeodomain-like"/>
    <property type="match status" value="1"/>
</dbReference>
<dbReference type="GO" id="GO:0003700">
    <property type="term" value="F:DNA-binding transcription factor activity"/>
    <property type="evidence" value="ECO:0007669"/>
    <property type="project" value="TreeGrafter"/>
</dbReference>
<keyword evidence="8" id="KW-1185">Reference proteome</keyword>
<keyword evidence="1" id="KW-0678">Repressor</keyword>
<feature type="domain" description="HTH tetR-type" evidence="6">
    <location>
        <begin position="12"/>
        <end position="72"/>
    </location>
</feature>
<dbReference type="EMBL" id="CP033972">
    <property type="protein sequence ID" value="AZG45953.1"/>
    <property type="molecule type" value="Genomic_DNA"/>
</dbReference>
<evidence type="ECO:0000259" key="6">
    <source>
        <dbReference type="PROSITE" id="PS50977"/>
    </source>
</evidence>
<evidence type="ECO:0000256" key="3">
    <source>
        <dbReference type="ARBA" id="ARBA00023125"/>
    </source>
</evidence>
<keyword evidence="4" id="KW-0804">Transcription</keyword>
<dbReference type="Pfam" id="PF17932">
    <property type="entry name" value="TetR_C_24"/>
    <property type="match status" value="1"/>
</dbReference>
<dbReference type="InterPro" id="IPR041490">
    <property type="entry name" value="KstR2_TetR_C"/>
</dbReference>
<evidence type="ECO:0000256" key="2">
    <source>
        <dbReference type="ARBA" id="ARBA00023015"/>
    </source>
</evidence>
<dbReference type="KEGG" id="gom:D7316_02553"/>
<dbReference type="Proteomes" id="UP000271469">
    <property type="component" value="Chromosome"/>
</dbReference>
<dbReference type="RefSeq" id="WP_124708546.1">
    <property type="nucleotide sequence ID" value="NZ_CP033972.1"/>
</dbReference>
<dbReference type="AlphaFoldDB" id="A0A3G8JLS0"/>
<keyword evidence="2" id="KW-0805">Transcription regulation</keyword>
<dbReference type="OrthoDB" id="9779746at2"/>
<protein>
    <submittedName>
        <fullName evidence="7">HTH-type transcriptional repressor KstR2</fullName>
    </submittedName>
</protein>
<dbReference type="Gene3D" id="1.10.357.10">
    <property type="entry name" value="Tetracycline Repressor, domain 2"/>
    <property type="match status" value="1"/>
</dbReference>
<evidence type="ECO:0000256" key="5">
    <source>
        <dbReference type="PROSITE-ProRule" id="PRU00335"/>
    </source>
</evidence>
<feature type="DNA-binding region" description="H-T-H motif" evidence="5">
    <location>
        <begin position="35"/>
        <end position="54"/>
    </location>
</feature>
<dbReference type="PRINTS" id="PR00455">
    <property type="entry name" value="HTHTETR"/>
</dbReference>